<dbReference type="Gene3D" id="3.90.190.20">
    <property type="entry name" value="Mur ligase, C-terminal domain"/>
    <property type="match status" value="1"/>
</dbReference>
<accession>A0A1G2CQG3</accession>
<dbReference type="PANTHER" id="PTHR23135">
    <property type="entry name" value="MUR LIGASE FAMILY MEMBER"/>
    <property type="match status" value="1"/>
</dbReference>
<reference evidence="5 6" key="1">
    <citation type="journal article" date="2016" name="Nat. Commun.">
        <title>Thousands of microbial genomes shed light on interconnected biogeochemical processes in an aquifer system.</title>
        <authorList>
            <person name="Anantharaman K."/>
            <person name="Brown C.T."/>
            <person name="Hug L.A."/>
            <person name="Sharon I."/>
            <person name="Castelle C.J."/>
            <person name="Probst A.J."/>
            <person name="Thomas B.C."/>
            <person name="Singh A."/>
            <person name="Wilkins M.J."/>
            <person name="Karaoz U."/>
            <person name="Brodie E.L."/>
            <person name="Williams K.H."/>
            <person name="Hubbard S.S."/>
            <person name="Banfield J.F."/>
        </authorList>
    </citation>
    <scope>NUCLEOTIDE SEQUENCE [LARGE SCALE GENOMIC DNA]</scope>
</reference>
<dbReference type="GO" id="GO:0071555">
    <property type="term" value="P:cell wall organization"/>
    <property type="evidence" value="ECO:0007669"/>
    <property type="project" value="UniProtKB-KW"/>
</dbReference>
<dbReference type="EMBL" id="MHLG01000015">
    <property type="protein sequence ID" value="OGZ03614.1"/>
    <property type="molecule type" value="Genomic_DNA"/>
</dbReference>
<organism evidence="5 6">
    <name type="scientific">Candidatus Liptonbacteria bacterium RIFOXYD1_FULL_36_11</name>
    <dbReference type="NCBI Taxonomy" id="1798656"/>
    <lineage>
        <taxon>Bacteria</taxon>
        <taxon>Candidatus Liptoniibacteriota</taxon>
    </lineage>
</organism>
<protein>
    <recommendedName>
        <fullName evidence="7">UDP-N-acetylmuramyl-tripeptide synthetase</fullName>
    </recommendedName>
</protein>
<comment type="similarity">
    <text evidence="1">Belongs to the MurCDEF family. MurE subfamily.</text>
</comment>
<keyword evidence="2" id="KW-0132">Cell division</keyword>
<dbReference type="PANTHER" id="PTHR23135:SF4">
    <property type="entry name" value="UDP-N-ACETYLMURAMOYL-L-ALANYL-D-GLUTAMATE--2,6-DIAMINOPIMELATE LIGASE MURE HOMOLOG, CHLOROPLASTIC"/>
    <property type="match status" value="1"/>
</dbReference>
<dbReference type="Pfam" id="PF02875">
    <property type="entry name" value="Mur_ligase_C"/>
    <property type="match status" value="1"/>
</dbReference>
<evidence type="ECO:0000256" key="1">
    <source>
        <dbReference type="ARBA" id="ARBA00005898"/>
    </source>
</evidence>
<dbReference type="GO" id="GO:0009252">
    <property type="term" value="P:peptidoglycan biosynthetic process"/>
    <property type="evidence" value="ECO:0007669"/>
    <property type="project" value="UniProtKB-UniPathway"/>
</dbReference>
<proteinExistence type="inferred from homology"/>
<comment type="caution">
    <text evidence="5">The sequence shown here is derived from an EMBL/GenBank/DDBJ whole genome shotgun (WGS) entry which is preliminary data.</text>
</comment>
<comment type="pathway">
    <text evidence="2">Cell wall biogenesis; peptidoglycan biosynthesis.</text>
</comment>
<sequence length="445" mass="49877">MERLLFFIKKIIPQRLFKSIQPAYHFLLAFFSAAFYGFPSNKLIVIGVTGTSGKTTSVYLISKMLESAGYKVGFTSTAMFKIGSEEWLNDKKMTMVGRFFTQKMLKKMVQADCRYAVIETTSQGIEQFRHRFINYDALIFTNLYPEHIEAHGGFINYKNAKGKLFSHLSRCRHKIIRGKKISKTIIVNNDDEHAAYFLNFPADKKITFSVSGIEFKNSKKIFPLDSFIEEDGKGSSFILEKISFFLSLPGKFNFYNALSAISVGLNEEISLSAIKDGLNKITGVPGRFEKIDEGQNFTVIIDYAFEPNAVSKLYEAAKKIPHKKIIHILGSTGGGRDISRRPILGEIAGKNSDIVIITNEDPYDDDPEEIINAVALGAENSGKKLQENLFKILDRREAIKKAFSLAAEGDLVLITGKGSEQAICVAGGKKIPWDDRLVAREELKK</sequence>
<keyword evidence="2" id="KW-0131">Cell cycle</keyword>
<dbReference type="AlphaFoldDB" id="A0A1G2CQG3"/>
<evidence type="ECO:0000256" key="2">
    <source>
        <dbReference type="RuleBase" id="RU004135"/>
    </source>
</evidence>
<dbReference type="SUPFAM" id="SSF53623">
    <property type="entry name" value="MurD-like peptide ligases, catalytic domain"/>
    <property type="match status" value="1"/>
</dbReference>
<dbReference type="GO" id="GO:0005524">
    <property type="term" value="F:ATP binding"/>
    <property type="evidence" value="ECO:0007669"/>
    <property type="project" value="InterPro"/>
</dbReference>
<dbReference type="STRING" id="1798656.A2604_02030"/>
<feature type="domain" description="Mur ligase C-terminal" evidence="3">
    <location>
        <begin position="286"/>
        <end position="418"/>
    </location>
</feature>
<dbReference type="Proteomes" id="UP000177587">
    <property type="component" value="Unassembled WGS sequence"/>
</dbReference>
<dbReference type="GO" id="GO:0051301">
    <property type="term" value="P:cell division"/>
    <property type="evidence" value="ECO:0007669"/>
    <property type="project" value="UniProtKB-KW"/>
</dbReference>
<evidence type="ECO:0000313" key="5">
    <source>
        <dbReference type="EMBL" id="OGZ03614.1"/>
    </source>
</evidence>
<comment type="subcellular location">
    <subcellularLocation>
        <location evidence="2">Cytoplasm</location>
    </subcellularLocation>
</comment>
<dbReference type="SUPFAM" id="SSF53244">
    <property type="entry name" value="MurD-like peptide ligases, peptide-binding domain"/>
    <property type="match status" value="1"/>
</dbReference>
<evidence type="ECO:0000259" key="3">
    <source>
        <dbReference type="Pfam" id="PF02875"/>
    </source>
</evidence>
<evidence type="ECO:0000259" key="4">
    <source>
        <dbReference type="Pfam" id="PF08245"/>
    </source>
</evidence>
<gene>
    <name evidence="5" type="ORF">A2604_02030</name>
</gene>
<name>A0A1G2CQG3_9BACT</name>
<dbReference type="InterPro" id="IPR004101">
    <property type="entry name" value="Mur_ligase_C"/>
</dbReference>
<dbReference type="Gene3D" id="3.40.1190.10">
    <property type="entry name" value="Mur-like, catalytic domain"/>
    <property type="match status" value="1"/>
</dbReference>
<dbReference type="InterPro" id="IPR036615">
    <property type="entry name" value="Mur_ligase_C_dom_sf"/>
</dbReference>
<dbReference type="NCBIfam" id="TIGR01085">
    <property type="entry name" value="murE"/>
    <property type="match status" value="1"/>
</dbReference>
<keyword evidence="2" id="KW-0133">Cell shape</keyword>
<keyword evidence="2" id="KW-0573">Peptidoglycan synthesis</keyword>
<dbReference type="GO" id="GO:0008360">
    <property type="term" value="P:regulation of cell shape"/>
    <property type="evidence" value="ECO:0007669"/>
    <property type="project" value="UniProtKB-KW"/>
</dbReference>
<dbReference type="InterPro" id="IPR013221">
    <property type="entry name" value="Mur_ligase_cen"/>
</dbReference>
<dbReference type="Pfam" id="PF08245">
    <property type="entry name" value="Mur_ligase_M"/>
    <property type="match status" value="1"/>
</dbReference>
<dbReference type="InterPro" id="IPR005761">
    <property type="entry name" value="UDP-N-AcMur-Glu-dNH2Pim_ligase"/>
</dbReference>
<evidence type="ECO:0008006" key="7">
    <source>
        <dbReference type="Google" id="ProtNLM"/>
    </source>
</evidence>
<dbReference type="GO" id="GO:0005737">
    <property type="term" value="C:cytoplasm"/>
    <property type="evidence" value="ECO:0007669"/>
    <property type="project" value="UniProtKB-SubCell"/>
</dbReference>
<dbReference type="InterPro" id="IPR036565">
    <property type="entry name" value="Mur-like_cat_sf"/>
</dbReference>
<keyword evidence="2" id="KW-0961">Cell wall biogenesis/degradation</keyword>
<feature type="domain" description="Mur ligase central" evidence="4">
    <location>
        <begin position="48"/>
        <end position="263"/>
    </location>
</feature>
<dbReference type="UniPathway" id="UPA00219"/>
<evidence type="ECO:0000313" key="6">
    <source>
        <dbReference type="Proteomes" id="UP000177587"/>
    </source>
</evidence>
<dbReference type="GO" id="GO:0016881">
    <property type="term" value="F:acid-amino acid ligase activity"/>
    <property type="evidence" value="ECO:0007669"/>
    <property type="project" value="InterPro"/>
</dbReference>